<dbReference type="AlphaFoldDB" id="A0A0P6X0G4"/>
<keyword evidence="2" id="KW-1185">Reference proteome</keyword>
<evidence type="ECO:0000313" key="1">
    <source>
        <dbReference type="EMBL" id="KPL74309.1"/>
    </source>
</evidence>
<name>A0A0P6X0G4_9CHLR</name>
<dbReference type="RefSeq" id="WP_062420775.1">
    <property type="nucleotide sequence ID" value="NZ_BBYA01000004.1"/>
</dbReference>
<proteinExistence type="predicted"/>
<dbReference type="PATRIC" id="fig|229920.5.peg.793"/>
<organism evidence="1 2">
    <name type="scientific">Leptolinea tardivitalis</name>
    <dbReference type="NCBI Taxonomy" id="229920"/>
    <lineage>
        <taxon>Bacteria</taxon>
        <taxon>Bacillati</taxon>
        <taxon>Chloroflexota</taxon>
        <taxon>Anaerolineae</taxon>
        <taxon>Anaerolineales</taxon>
        <taxon>Anaerolineaceae</taxon>
        <taxon>Leptolinea</taxon>
    </lineage>
</organism>
<sequence>MTRDHRHLPLIIISLVLAGSSIMCSIFTMGNSQKVSPGEKSATITSLQLTVAKLEKQAITPTIEPTDPITFPTMVKPETGNISGTLSYPSEQIPPLRIVAINIKTGEYYATEVTDNNLYGLDGIPTGTYHVIAYQLTESGTTMNMAGGYTKYVTCGMSVECTDHSLVDVAVEAGKLTTGIDPADWYAPQGTFPPDPSQ</sequence>
<evidence type="ECO:0000313" key="2">
    <source>
        <dbReference type="Proteomes" id="UP000050430"/>
    </source>
</evidence>
<evidence type="ECO:0008006" key="3">
    <source>
        <dbReference type="Google" id="ProtNLM"/>
    </source>
</evidence>
<dbReference type="EMBL" id="LGCK01000003">
    <property type="protein sequence ID" value="KPL74309.1"/>
    <property type="molecule type" value="Genomic_DNA"/>
</dbReference>
<gene>
    <name evidence="1" type="ORF">ADM99_01710</name>
</gene>
<dbReference type="STRING" id="229920.ADM99_01710"/>
<comment type="caution">
    <text evidence="1">The sequence shown here is derived from an EMBL/GenBank/DDBJ whole genome shotgun (WGS) entry which is preliminary data.</text>
</comment>
<protein>
    <recommendedName>
        <fullName evidence="3">Carboxypeptidase regulatory-like domain-containing protein</fullName>
    </recommendedName>
</protein>
<dbReference type="SUPFAM" id="SSF117074">
    <property type="entry name" value="Hypothetical protein PA1324"/>
    <property type="match status" value="1"/>
</dbReference>
<accession>A0A0P6X0G4</accession>
<reference evidence="1 2" key="1">
    <citation type="submission" date="2015-07" db="EMBL/GenBank/DDBJ databases">
        <title>Genome sequence of Leptolinea tardivitalis DSM 16556.</title>
        <authorList>
            <person name="Hemp J."/>
            <person name="Ward L.M."/>
            <person name="Pace L.A."/>
            <person name="Fischer W.W."/>
        </authorList>
    </citation>
    <scope>NUCLEOTIDE SEQUENCE [LARGE SCALE GENOMIC DNA]</scope>
    <source>
        <strain evidence="1 2">YMTK-2</strain>
    </source>
</reference>
<dbReference type="Proteomes" id="UP000050430">
    <property type="component" value="Unassembled WGS sequence"/>
</dbReference>